<dbReference type="InterPro" id="IPR012341">
    <property type="entry name" value="6hp_glycosidase-like_sf"/>
</dbReference>
<accession>A0ABW2AF13</accession>
<protein>
    <submittedName>
        <fullName evidence="3">AGE family epimerase/isomerase</fullName>
    </submittedName>
</protein>
<dbReference type="Pfam" id="PF07221">
    <property type="entry name" value="GlcNAc_2-epim"/>
    <property type="match status" value="1"/>
</dbReference>
<dbReference type="InterPro" id="IPR010819">
    <property type="entry name" value="AGE/CE"/>
</dbReference>
<evidence type="ECO:0000313" key="4">
    <source>
        <dbReference type="Proteomes" id="UP001596298"/>
    </source>
</evidence>
<comment type="caution">
    <text evidence="3">The sequence shown here is derived from an EMBL/GenBank/DDBJ whole genome shotgun (WGS) entry which is preliminary data.</text>
</comment>
<dbReference type="PANTHER" id="PTHR15108">
    <property type="entry name" value="N-ACYLGLUCOSAMINE-2-EPIMERASE"/>
    <property type="match status" value="1"/>
</dbReference>
<dbReference type="Proteomes" id="UP001596298">
    <property type="component" value="Unassembled WGS sequence"/>
</dbReference>
<gene>
    <name evidence="3" type="ORF">ACFQDH_07605</name>
</gene>
<dbReference type="EMBL" id="JBHSWH010000001">
    <property type="protein sequence ID" value="MFC6705134.1"/>
    <property type="molecule type" value="Genomic_DNA"/>
</dbReference>
<keyword evidence="2" id="KW-0413">Isomerase</keyword>
<name>A0ABW2AF13_9MICO</name>
<evidence type="ECO:0000256" key="1">
    <source>
        <dbReference type="ARBA" id="ARBA00008558"/>
    </source>
</evidence>
<organism evidence="3 4">
    <name type="scientific">Flexivirga alba</name>
    <dbReference type="NCBI Taxonomy" id="702742"/>
    <lineage>
        <taxon>Bacteria</taxon>
        <taxon>Bacillati</taxon>
        <taxon>Actinomycetota</taxon>
        <taxon>Actinomycetes</taxon>
        <taxon>Micrococcales</taxon>
        <taxon>Dermacoccaceae</taxon>
        <taxon>Flexivirga</taxon>
    </lineage>
</organism>
<evidence type="ECO:0000313" key="3">
    <source>
        <dbReference type="EMBL" id="MFC6705134.1"/>
    </source>
</evidence>
<evidence type="ECO:0000256" key="2">
    <source>
        <dbReference type="ARBA" id="ARBA00023235"/>
    </source>
</evidence>
<dbReference type="Gene3D" id="1.50.10.10">
    <property type="match status" value="1"/>
</dbReference>
<dbReference type="InterPro" id="IPR008928">
    <property type="entry name" value="6-hairpin_glycosidase_sf"/>
</dbReference>
<proteinExistence type="inferred from homology"/>
<comment type="similarity">
    <text evidence="1">Belongs to the N-acylglucosamine 2-epimerase family.</text>
</comment>
<reference evidence="4" key="1">
    <citation type="journal article" date="2019" name="Int. J. Syst. Evol. Microbiol.">
        <title>The Global Catalogue of Microorganisms (GCM) 10K type strain sequencing project: providing services to taxonomists for standard genome sequencing and annotation.</title>
        <authorList>
            <consortium name="The Broad Institute Genomics Platform"/>
            <consortium name="The Broad Institute Genome Sequencing Center for Infectious Disease"/>
            <person name="Wu L."/>
            <person name="Ma J."/>
        </authorList>
    </citation>
    <scope>NUCLEOTIDE SEQUENCE [LARGE SCALE GENOMIC DNA]</scope>
    <source>
        <strain evidence="4">CCUG 58127</strain>
    </source>
</reference>
<dbReference type="SUPFAM" id="SSF48208">
    <property type="entry name" value="Six-hairpin glycosidases"/>
    <property type="match status" value="1"/>
</dbReference>
<sequence length="419" mass="46330">MTERTTSLGRSEVAGAMRAEADRLLDFALASRVEHGFGWLDESGRVTDRPLELWLTCRMTHVAALGLLGGRAEFAELVDHGVHALSGAFHDLTHGGWFASIDSGQPVDDRKQAYPHAFVLLAASSAVVAGRPGAAELLSLARQVHEEHFWVGSKNLVQESFSADWSSSEPYLGVNATMHTVEAFLAVHDVTGEPHYLDRAEAMTLQVARWARARDWRIPEHFDEDGRVMPDYNRERPADPFRPFGATVGHGLEWSRLALSVRASRMQASASYNGDELVTAATELADRAVADGWAVDGADGFVYTTDWDGHPVVRARMHWVVCEAIGAAYALGLVTGEKRWGDSLLTWWRYAERYLIDTDHGSWHHELDEHNLVSHGTWVGKPDVYHALQICLFVGDALPLAPSFATALAERMATERATR</sequence>
<dbReference type="RefSeq" id="WP_382400000.1">
    <property type="nucleotide sequence ID" value="NZ_JBHSWH010000001.1"/>
</dbReference>
<keyword evidence="4" id="KW-1185">Reference proteome</keyword>